<dbReference type="Proteomes" id="UP000265520">
    <property type="component" value="Unassembled WGS sequence"/>
</dbReference>
<sequence length="40" mass="4745">MSIHLKVFSAWYLKHKSPSQYNNQIDTSIPIGRTFYSERT</sequence>
<organism evidence="1 2">
    <name type="scientific">Trifolium medium</name>
    <dbReference type="NCBI Taxonomy" id="97028"/>
    <lineage>
        <taxon>Eukaryota</taxon>
        <taxon>Viridiplantae</taxon>
        <taxon>Streptophyta</taxon>
        <taxon>Embryophyta</taxon>
        <taxon>Tracheophyta</taxon>
        <taxon>Spermatophyta</taxon>
        <taxon>Magnoliopsida</taxon>
        <taxon>eudicotyledons</taxon>
        <taxon>Gunneridae</taxon>
        <taxon>Pentapetalae</taxon>
        <taxon>rosids</taxon>
        <taxon>fabids</taxon>
        <taxon>Fabales</taxon>
        <taxon>Fabaceae</taxon>
        <taxon>Papilionoideae</taxon>
        <taxon>50 kb inversion clade</taxon>
        <taxon>NPAAA clade</taxon>
        <taxon>Hologalegina</taxon>
        <taxon>IRL clade</taxon>
        <taxon>Trifolieae</taxon>
        <taxon>Trifolium</taxon>
    </lineage>
</organism>
<proteinExistence type="predicted"/>
<comment type="caution">
    <text evidence="1">The sequence shown here is derived from an EMBL/GenBank/DDBJ whole genome shotgun (WGS) entry which is preliminary data.</text>
</comment>
<dbReference type="AlphaFoldDB" id="A0A392TIS4"/>
<keyword evidence="2" id="KW-1185">Reference proteome</keyword>
<evidence type="ECO:0000313" key="1">
    <source>
        <dbReference type="EMBL" id="MCI61031.1"/>
    </source>
</evidence>
<accession>A0A392TIS4</accession>
<evidence type="ECO:0000313" key="2">
    <source>
        <dbReference type="Proteomes" id="UP000265520"/>
    </source>
</evidence>
<reference evidence="1 2" key="1">
    <citation type="journal article" date="2018" name="Front. Plant Sci.">
        <title>Red Clover (Trifolium pratense) and Zigzag Clover (T. medium) - A Picture of Genomic Similarities and Differences.</title>
        <authorList>
            <person name="Dluhosova J."/>
            <person name="Istvanek J."/>
            <person name="Nedelnik J."/>
            <person name="Repkova J."/>
        </authorList>
    </citation>
    <scope>NUCLEOTIDE SEQUENCE [LARGE SCALE GENOMIC DNA]</scope>
    <source>
        <strain evidence="2">cv. 10/8</strain>
        <tissue evidence="1">Leaf</tissue>
    </source>
</reference>
<protein>
    <submittedName>
        <fullName evidence="1">Uncharacterized protein</fullName>
    </submittedName>
</protein>
<dbReference type="EMBL" id="LXQA010592418">
    <property type="protein sequence ID" value="MCI61031.1"/>
    <property type="molecule type" value="Genomic_DNA"/>
</dbReference>
<feature type="non-terminal residue" evidence="1">
    <location>
        <position position="40"/>
    </location>
</feature>
<name>A0A392TIS4_9FABA</name>